<feature type="domain" description="FAD dependent oxidoreductase" evidence="5">
    <location>
        <begin position="6"/>
        <end position="358"/>
    </location>
</feature>
<dbReference type="SUPFAM" id="SSF51905">
    <property type="entry name" value="FAD/NAD(P)-binding domain"/>
    <property type="match status" value="1"/>
</dbReference>
<evidence type="ECO:0000313" key="6">
    <source>
        <dbReference type="EMBL" id="SDM82831.1"/>
    </source>
</evidence>
<proteinExistence type="predicted"/>
<accession>A0A1G9WF42</accession>
<dbReference type="InterPro" id="IPR036188">
    <property type="entry name" value="FAD/NAD-bd_sf"/>
</dbReference>
<evidence type="ECO:0000259" key="5">
    <source>
        <dbReference type="Pfam" id="PF01266"/>
    </source>
</evidence>
<dbReference type="InterPro" id="IPR045170">
    <property type="entry name" value="MTOX"/>
</dbReference>
<keyword evidence="2" id="KW-0285">Flavoprotein</keyword>
<dbReference type="SUPFAM" id="SSF54373">
    <property type="entry name" value="FAD-linked reductases, C-terminal domain"/>
    <property type="match status" value="1"/>
</dbReference>
<dbReference type="Gene3D" id="3.30.9.10">
    <property type="entry name" value="D-Amino Acid Oxidase, subunit A, domain 2"/>
    <property type="match status" value="1"/>
</dbReference>
<dbReference type="STRING" id="996166.SAMN05192554_10824"/>
<dbReference type="Pfam" id="PF01266">
    <property type="entry name" value="DAO"/>
    <property type="match status" value="1"/>
</dbReference>
<evidence type="ECO:0000313" key="7">
    <source>
        <dbReference type="Proteomes" id="UP000199370"/>
    </source>
</evidence>
<evidence type="ECO:0000256" key="3">
    <source>
        <dbReference type="ARBA" id="ARBA00022827"/>
    </source>
</evidence>
<dbReference type="NCBIfam" id="NF008425">
    <property type="entry name" value="PRK11259.1"/>
    <property type="match status" value="1"/>
</dbReference>
<dbReference type="PANTHER" id="PTHR10961:SF7">
    <property type="entry name" value="FAD DEPENDENT OXIDOREDUCTASE DOMAIN-CONTAINING PROTEIN"/>
    <property type="match status" value="1"/>
</dbReference>
<dbReference type="InterPro" id="IPR006076">
    <property type="entry name" value="FAD-dep_OxRdtase"/>
</dbReference>
<keyword evidence="4" id="KW-0560">Oxidoreductase</keyword>
<keyword evidence="3" id="KW-0274">FAD</keyword>
<protein>
    <submittedName>
        <fullName evidence="6">Sarcosine oxidase</fullName>
    </submittedName>
</protein>
<dbReference type="RefSeq" id="WP_089732850.1">
    <property type="nucleotide sequence ID" value="NZ_FNIA01000008.1"/>
</dbReference>
<sequence length="381" mass="40717">MTDEYDVIIVGVGGMGSSACAHLADRGVDVLGIERFDVPHSNGSSHGSTRIIRTAYHEHPDYVPLVERAYENWRDLEDATGRDLLHVTGSVCAAPPDGDLVDGARLACEDHGLDHETMTGAALNERFPGYGVPGDYDALYQPDGGFLDCERAVSAHVERAMAEGGTVHARETVTDWTADADGVTVETDRGAYAADALVLAAGAWTGDLLPELGGTVVPERQVLGWFQPPERPDDFAPERFPVFVTESDDGDEYYGFPRYDRPGVKVGLYHHLHETVDPDDVAAPTPEDEDALRGLLQDHFPAADGPTMGLSTCLFTNSPDMDFVVDTLPEQENVVVAAGFSGHGFKFASAVGEALADLALDGETPLPVGGFAVDRAAIRAP</sequence>
<evidence type="ECO:0000256" key="1">
    <source>
        <dbReference type="ARBA" id="ARBA00001974"/>
    </source>
</evidence>
<evidence type="ECO:0000256" key="2">
    <source>
        <dbReference type="ARBA" id="ARBA00022630"/>
    </source>
</evidence>
<dbReference type="OrthoDB" id="300965at2157"/>
<dbReference type="EMBL" id="FNIA01000008">
    <property type="protein sequence ID" value="SDM82831.1"/>
    <property type="molecule type" value="Genomic_DNA"/>
</dbReference>
<name>A0A1G9WF42_9EURY</name>
<dbReference type="GO" id="GO:0008115">
    <property type="term" value="F:sarcosine oxidase activity"/>
    <property type="evidence" value="ECO:0007669"/>
    <property type="project" value="TreeGrafter"/>
</dbReference>
<dbReference type="AlphaFoldDB" id="A0A1G9WF42"/>
<dbReference type="Proteomes" id="UP000199370">
    <property type="component" value="Unassembled WGS sequence"/>
</dbReference>
<keyword evidence="7" id="KW-1185">Reference proteome</keyword>
<dbReference type="Gene3D" id="3.50.50.60">
    <property type="entry name" value="FAD/NAD(P)-binding domain"/>
    <property type="match status" value="1"/>
</dbReference>
<dbReference type="PANTHER" id="PTHR10961">
    <property type="entry name" value="PEROXISOMAL SARCOSINE OXIDASE"/>
    <property type="match status" value="1"/>
</dbReference>
<reference evidence="6 7" key="1">
    <citation type="submission" date="2016-10" db="EMBL/GenBank/DDBJ databases">
        <authorList>
            <person name="de Groot N.N."/>
        </authorList>
    </citation>
    <scope>NUCLEOTIDE SEQUENCE [LARGE SCALE GENOMIC DNA]</scope>
    <source>
        <strain evidence="7">EB21,IBRC-M 10013,KCTC 4048</strain>
    </source>
</reference>
<organism evidence="6 7">
    <name type="scientific">Haloarchaeobius iranensis</name>
    <dbReference type="NCBI Taxonomy" id="996166"/>
    <lineage>
        <taxon>Archaea</taxon>
        <taxon>Methanobacteriati</taxon>
        <taxon>Methanobacteriota</taxon>
        <taxon>Stenosarchaea group</taxon>
        <taxon>Halobacteria</taxon>
        <taxon>Halobacteriales</taxon>
        <taxon>Halorubellaceae</taxon>
        <taxon>Haloarchaeobius</taxon>
    </lineage>
</organism>
<evidence type="ECO:0000256" key="4">
    <source>
        <dbReference type="ARBA" id="ARBA00023002"/>
    </source>
</evidence>
<gene>
    <name evidence="6" type="ORF">SAMN05192554_10824</name>
</gene>
<comment type="cofactor">
    <cofactor evidence="1">
        <name>FAD</name>
        <dbReference type="ChEBI" id="CHEBI:57692"/>
    </cofactor>
</comment>
<dbReference type="GO" id="GO:0050660">
    <property type="term" value="F:flavin adenine dinucleotide binding"/>
    <property type="evidence" value="ECO:0007669"/>
    <property type="project" value="InterPro"/>
</dbReference>